<proteinExistence type="predicted"/>
<evidence type="ECO:0000256" key="3">
    <source>
        <dbReference type="ARBA" id="ARBA00022714"/>
    </source>
</evidence>
<feature type="domain" description="Rieske" evidence="10">
    <location>
        <begin position="32"/>
        <end position="124"/>
    </location>
</feature>
<protein>
    <recommendedName>
        <fullName evidence="2">Cytochrome bc1 complex Rieske iron-sulfur subunit</fullName>
    </recommendedName>
    <alternativeName>
        <fullName evidence="8">Cytochrome bc1 reductase complex subunit QcrA</fullName>
    </alternativeName>
</protein>
<dbReference type="InterPro" id="IPR017941">
    <property type="entry name" value="Rieske_2Fe-2S"/>
</dbReference>
<comment type="cofactor">
    <cofactor evidence="9">
        <name>[2Fe-2S] cluster</name>
        <dbReference type="ChEBI" id="CHEBI:190135"/>
    </cofactor>
</comment>
<evidence type="ECO:0000256" key="8">
    <source>
        <dbReference type="ARBA" id="ARBA00029586"/>
    </source>
</evidence>
<evidence type="ECO:0000256" key="2">
    <source>
        <dbReference type="ARBA" id="ARBA00015816"/>
    </source>
</evidence>
<dbReference type="CDD" id="cd03467">
    <property type="entry name" value="Rieske"/>
    <property type="match status" value="1"/>
</dbReference>
<evidence type="ECO:0000256" key="1">
    <source>
        <dbReference type="ARBA" id="ARBA00002494"/>
    </source>
</evidence>
<keyword evidence="6" id="KW-0411">Iron-sulfur</keyword>
<dbReference type="Pfam" id="PF00355">
    <property type="entry name" value="Rieske"/>
    <property type="match status" value="1"/>
</dbReference>
<evidence type="ECO:0000256" key="4">
    <source>
        <dbReference type="ARBA" id="ARBA00022723"/>
    </source>
</evidence>
<evidence type="ECO:0000256" key="9">
    <source>
        <dbReference type="ARBA" id="ARBA00034078"/>
    </source>
</evidence>
<keyword evidence="4" id="KW-0479">Metal-binding</keyword>
<keyword evidence="3" id="KW-0001">2Fe-2S</keyword>
<keyword evidence="7" id="KW-1015">Disulfide bond</keyword>
<dbReference type="FunFam" id="2.102.10.10:FF:000016">
    <property type="entry name" value="Nitrite reductase/ring-hydroxylating ferredoxin subunit"/>
    <property type="match status" value="1"/>
</dbReference>
<comment type="function">
    <text evidence="1">Iron-sulfur subunit of the cytochrome bc1 complex, an essential component of the respiratory electron transport chain required for ATP synthesis. The bc1 complex catalyzes the oxidation of menaquinol and the reduction of cytochrome c in the respiratory chain. The bc1 complex operates through a Q-cycle mechanism that couples electron transfer to generation of the proton gradient that drives ATP synthesis.</text>
</comment>
<sequence>MDCLSRRGLISAASVGVTGPLLVVDDAEAGSRALIRTNQVPVGGGVVIRNRRVVVTQPRAGRFRVFSAICTHQGCTVSHVADRRIVCPCHGSRYAITDGAVVAGPAPRPLPRRAFVVRRGRIFLT</sequence>
<name>A0A316TN99_9ACTN</name>
<evidence type="ECO:0000259" key="10">
    <source>
        <dbReference type="PROSITE" id="PS51296"/>
    </source>
</evidence>
<dbReference type="InterPro" id="IPR036922">
    <property type="entry name" value="Rieske_2Fe-2S_sf"/>
</dbReference>
<dbReference type="InterPro" id="IPR005805">
    <property type="entry name" value="Rieske_Fe-S_prot_C"/>
</dbReference>
<dbReference type="PROSITE" id="PS51296">
    <property type="entry name" value="RIESKE"/>
    <property type="match status" value="1"/>
</dbReference>
<evidence type="ECO:0000313" key="12">
    <source>
        <dbReference type="Proteomes" id="UP000245507"/>
    </source>
</evidence>
<dbReference type="PANTHER" id="PTHR10134">
    <property type="entry name" value="CYTOCHROME B-C1 COMPLEX SUBUNIT RIESKE, MITOCHONDRIAL"/>
    <property type="match status" value="1"/>
</dbReference>
<dbReference type="OrthoDB" id="25106at2"/>
<evidence type="ECO:0000256" key="7">
    <source>
        <dbReference type="ARBA" id="ARBA00023157"/>
    </source>
</evidence>
<dbReference type="PRINTS" id="PR00162">
    <property type="entry name" value="RIESKE"/>
</dbReference>
<dbReference type="Gene3D" id="2.102.10.10">
    <property type="entry name" value="Rieske [2Fe-2S] iron-sulphur domain"/>
    <property type="match status" value="1"/>
</dbReference>
<dbReference type="GO" id="GO:0004497">
    <property type="term" value="F:monooxygenase activity"/>
    <property type="evidence" value="ECO:0007669"/>
    <property type="project" value="UniProtKB-ARBA"/>
</dbReference>
<dbReference type="AlphaFoldDB" id="A0A316TN99"/>
<evidence type="ECO:0000313" key="11">
    <source>
        <dbReference type="EMBL" id="PWN03742.1"/>
    </source>
</evidence>
<gene>
    <name evidence="11" type="ORF">DJ010_06620</name>
</gene>
<dbReference type="EMBL" id="QGDD01000002">
    <property type="protein sequence ID" value="PWN03742.1"/>
    <property type="molecule type" value="Genomic_DNA"/>
</dbReference>
<reference evidence="11 12" key="1">
    <citation type="submission" date="2018-05" db="EMBL/GenBank/DDBJ databases">
        <title>Nocardioides silvaticus genome.</title>
        <authorList>
            <person name="Li C."/>
            <person name="Wang G."/>
        </authorList>
    </citation>
    <scope>NUCLEOTIDE SEQUENCE [LARGE SCALE GENOMIC DNA]</scope>
    <source>
        <strain evidence="11 12">CCTCC AB 2018079</strain>
    </source>
</reference>
<dbReference type="SUPFAM" id="SSF50022">
    <property type="entry name" value="ISP domain"/>
    <property type="match status" value="1"/>
</dbReference>
<dbReference type="GO" id="GO:0046872">
    <property type="term" value="F:metal ion binding"/>
    <property type="evidence" value="ECO:0007669"/>
    <property type="project" value="UniProtKB-KW"/>
</dbReference>
<keyword evidence="12" id="KW-1185">Reference proteome</keyword>
<evidence type="ECO:0000256" key="5">
    <source>
        <dbReference type="ARBA" id="ARBA00023004"/>
    </source>
</evidence>
<dbReference type="Proteomes" id="UP000245507">
    <property type="component" value="Unassembled WGS sequence"/>
</dbReference>
<dbReference type="GO" id="GO:0051537">
    <property type="term" value="F:2 iron, 2 sulfur cluster binding"/>
    <property type="evidence" value="ECO:0007669"/>
    <property type="project" value="UniProtKB-KW"/>
</dbReference>
<organism evidence="11 12">
    <name type="scientific">Nocardioides silvaticus</name>
    <dbReference type="NCBI Taxonomy" id="2201891"/>
    <lineage>
        <taxon>Bacteria</taxon>
        <taxon>Bacillati</taxon>
        <taxon>Actinomycetota</taxon>
        <taxon>Actinomycetes</taxon>
        <taxon>Propionibacteriales</taxon>
        <taxon>Nocardioidaceae</taxon>
        <taxon>Nocardioides</taxon>
    </lineage>
</organism>
<dbReference type="RefSeq" id="WP_109692831.1">
    <property type="nucleotide sequence ID" value="NZ_QGDD01000002.1"/>
</dbReference>
<keyword evidence="5" id="KW-0408">Iron</keyword>
<dbReference type="GO" id="GO:0016020">
    <property type="term" value="C:membrane"/>
    <property type="evidence" value="ECO:0007669"/>
    <property type="project" value="InterPro"/>
</dbReference>
<dbReference type="InterPro" id="IPR014349">
    <property type="entry name" value="Rieske_Fe-S_prot"/>
</dbReference>
<comment type="caution">
    <text evidence="11">The sequence shown here is derived from an EMBL/GenBank/DDBJ whole genome shotgun (WGS) entry which is preliminary data.</text>
</comment>
<dbReference type="GO" id="GO:0016705">
    <property type="term" value="F:oxidoreductase activity, acting on paired donors, with incorporation or reduction of molecular oxygen"/>
    <property type="evidence" value="ECO:0007669"/>
    <property type="project" value="UniProtKB-ARBA"/>
</dbReference>
<accession>A0A316TN99</accession>
<evidence type="ECO:0000256" key="6">
    <source>
        <dbReference type="ARBA" id="ARBA00023014"/>
    </source>
</evidence>